<dbReference type="InterPro" id="IPR000515">
    <property type="entry name" value="MetI-like"/>
</dbReference>
<sequence length="286" mass="29047">MSALRMRSGVGLVAAQGRRRASRPALLAAELVVLLIALAALAPGLFTSADPLATDPAAAVLAPSADHWLGTDQQGRDVFARVVHGARASLEIGVGATLVAVTAGVLLGLGAALAGRWIATPLLRLVEVLLAFPGILLALLVISIVGNGTREIALAIAVGAAPGYARIVRAETLRVRSAGFVESSIALGVAPGRIVGRHLLPNVVRPLLVLATIGLGETILAGSALSFLGMGPKPPTPEWGSAIADGRDYLATAWWISFAPGAAIVATVVAVTVVGRGWHARLGGGR</sequence>
<dbReference type="PANTHER" id="PTHR43386:SF25">
    <property type="entry name" value="PEPTIDE ABC TRANSPORTER PERMEASE PROTEIN"/>
    <property type="match status" value="1"/>
</dbReference>
<evidence type="ECO:0000256" key="7">
    <source>
        <dbReference type="RuleBase" id="RU363032"/>
    </source>
</evidence>
<evidence type="ECO:0000256" key="5">
    <source>
        <dbReference type="ARBA" id="ARBA00022989"/>
    </source>
</evidence>
<dbReference type="InterPro" id="IPR035906">
    <property type="entry name" value="MetI-like_sf"/>
</dbReference>
<evidence type="ECO:0000256" key="4">
    <source>
        <dbReference type="ARBA" id="ARBA00022692"/>
    </source>
</evidence>
<comment type="subcellular location">
    <subcellularLocation>
        <location evidence="1 7">Cell membrane</location>
        <topology evidence="1 7">Multi-pass membrane protein</topology>
    </subcellularLocation>
</comment>
<dbReference type="SUPFAM" id="SSF161098">
    <property type="entry name" value="MetI-like"/>
    <property type="match status" value="1"/>
</dbReference>
<organism evidence="9 10">
    <name type="scientific">Conexibacter stalactiti</name>
    <dbReference type="NCBI Taxonomy" id="1940611"/>
    <lineage>
        <taxon>Bacteria</taxon>
        <taxon>Bacillati</taxon>
        <taxon>Actinomycetota</taxon>
        <taxon>Thermoleophilia</taxon>
        <taxon>Solirubrobacterales</taxon>
        <taxon>Conexibacteraceae</taxon>
        <taxon>Conexibacter</taxon>
    </lineage>
</organism>
<dbReference type="CDD" id="cd06261">
    <property type="entry name" value="TM_PBP2"/>
    <property type="match status" value="1"/>
</dbReference>
<evidence type="ECO:0000313" key="9">
    <source>
        <dbReference type="EMBL" id="MDW5596840.1"/>
    </source>
</evidence>
<feature type="transmembrane region" description="Helical" evidence="7">
    <location>
        <begin position="25"/>
        <end position="46"/>
    </location>
</feature>
<dbReference type="Proteomes" id="UP001284601">
    <property type="component" value="Unassembled WGS sequence"/>
</dbReference>
<reference evidence="9 10" key="2">
    <citation type="submission" date="2023-10" db="EMBL/GenBank/DDBJ databases">
        <authorList>
            <person name="Han X.F."/>
        </authorList>
    </citation>
    <scope>NUCLEOTIDE SEQUENCE [LARGE SCALE GENOMIC DNA]</scope>
    <source>
        <strain evidence="9 10">KCTC 39840</strain>
    </source>
</reference>
<gene>
    <name evidence="9" type="ORF">R7226_21010</name>
</gene>
<evidence type="ECO:0000259" key="8">
    <source>
        <dbReference type="PROSITE" id="PS50928"/>
    </source>
</evidence>
<keyword evidence="6 7" id="KW-0472">Membrane</keyword>
<feature type="transmembrane region" description="Helical" evidence="7">
    <location>
        <begin position="249"/>
        <end position="274"/>
    </location>
</feature>
<dbReference type="PROSITE" id="PS50928">
    <property type="entry name" value="ABC_TM1"/>
    <property type="match status" value="1"/>
</dbReference>
<dbReference type="PANTHER" id="PTHR43386">
    <property type="entry name" value="OLIGOPEPTIDE TRANSPORT SYSTEM PERMEASE PROTEIN APPC"/>
    <property type="match status" value="1"/>
</dbReference>
<feature type="transmembrane region" description="Helical" evidence="7">
    <location>
        <begin position="92"/>
        <end position="113"/>
    </location>
</feature>
<dbReference type="RefSeq" id="WP_318599277.1">
    <property type="nucleotide sequence ID" value="NZ_JAWSTH010000066.1"/>
</dbReference>
<evidence type="ECO:0000256" key="6">
    <source>
        <dbReference type="ARBA" id="ARBA00023136"/>
    </source>
</evidence>
<evidence type="ECO:0000256" key="3">
    <source>
        <dbReference type="ARBA" id="ARBA00022475"/>
    </source>
</evidence>
<dbReference type="Gene3D" id="1.10.3720.10">
    <property type="entry name" value="MetI-like"/>
    <property type="match status" value="1"/>
</dbReference>
<evidence type="ECO:0000256" key="1">
    <source>
        <dbReference type="ARBA" id="ARBA00004651"/>
    </source>
</evidence>
<reference evidence="10" key="1">
    <citation type="submission" date="2023-07" db="EMBL/GenBank/DDBJ databases">
        <title>Conexibacter stalactiti sp. nov., isolated from stalactites in a lava cave and emended description of the genus Conexibacter.</title>
        <authorList>
            <person name="Lee S.D."/>
        </authorList>
    </citation>
    <scope>NUCLEOTIDE SEQUENCE [LARGE SCALE GENOMIC DNA]</scope>
    <source>
        <strain evidence="10">KCTC 39840</strain>
    </source>
</reference>
<comment type="similarity">
    <text evidence="7">Belongs to the binding-protein-dependent transport system permease family.</text>
</comment>
<dbReference type="Pfam" id="PF00528">
    <property type="entry name" value="BPD_transp_1"/>
    <property type="match status" value="1"/>
</dbReference>
<keyword evidence="5 7" id="KW-1133">Transmembrane helix</keyword>
<evidence type="ECO:0000256" key="2">
    <source>
        <dbReference type="ARBA" id="ARBA00022448"/>
    </source>
</evidence>
<evidence type="ECO:0000313" key="10">
    <source>
        <dbReference type="Proteomes" id="UP001284601"/>
    </source>
</evidence>
<keyword evidence="3" id="KW-1003">Cell membrane</keyword>
<keyword evidence="2 7" id="KW-0813">Transport</keyword>
<keyword evidence="10" id="KW-1185">Reference proteome</keyword>
<proteinExistence type="inferred from homology"/>
<name>A0ABU4HWE9_9ACTN</name>
<feature type="transmembrane region" description="Helical" evidence="7">
    <location>
        <begin position="125"/>
        <end position="146"/>
    </location>
</feature>
<feature type="domain" description="ABC transmembrane type-1" evidence="8">
    <location>
        <begin position="86"/>
        <end position="275"/>
    </location>
</feature>
<feature type="transmembrane region" description="Helical" evidence="7">
    <location>
        <begin position="152"/>
        <end position="168"/>
    </location>
</feature>
<dbReference type="EMBL" id="JAWSTH010000066">
    <property type="protein sequence ID" value="MDW5596840.1"/>
    <property type="molecule type" value="Genomic_DNA"/>
</dbReference>
<accession>A0ABU4HWE9</accession>
<dbReference type="InterPro" id="IPR050366">
    <property type="entry name" value="BP-dependent_transpt_permease"/>
</dbReference>
<protein>
    <submittedName>
        <fullName evidence="9">ABC transporter permease</fullName>
    </submittedName>
</protein>
<feature type="transmembrane region" description="Helical" evidence="7">
    <location>
        <begin position="207"/>
        <end position="229"/>
    </location>
</feature>
<comment type="caution">
    <text evidence="9">The sequence shown here is derived from an EMBL/GenBank/DDBJ whole genome shotgun (WGS) entry which is preliminary data.</text>
</comment>
<keyword evidence="4 7" id="KW-0812">Transmembrane</keyword>